<name>A0A543I5Q7_9MICO</name>
<evidence type="ECO:0000313" key="6">
    <source>
        <dbReference type="Proteomes" id="UP000318331"/>
    </source>
</evidence>
<dbReference type="SMART" id="SM00634">
    <property type="entry name" value="BID_1"/>
    <property type="match status" value="13"/>
</dbReference>
<feature type="domain" description="Big-1" evidence="4">
    <location>
        <begin position="1057"/>
        <end position="1152"/>
    </location>
</feature>
<dbReference type="Pfam" id="PF01345">
    <property type="entry name" value="DUF11"/>
    <property type="match status" value="1"/>
</dbReference>
<dbReference type="Gene3D" id="2.60.40.10">
    <property type="entry name" value="Immunoglobulins"/>
    <property type="match status" value="25"/>
</dbReference>
<feature type="region of interest" description="Disordered" evidence="2">
    <location>
        <begin position="2510"/>
        <end position="2537"/>
    </location>
</feature>
<dbReference type="InterPro" id="IPR051715">
    <property type="entry name" value="Intimin-Invasin_domain"/>
</dbReference>
<feature type="domain" description="Big-1" evidence="4">
    <location>
        <begin position="1465"/>
        <end position="1555"/>
    </location>
</feature>
<dbReference type="InterPro" id="IPR013783">
    <property type="entry name" value="Ig-like_fold"/>
</dbReference>
<feature type="region of interest" description="Disordered" evidence="2">
    <location>
        <begin position="2575"/>
        <end position="2600"/>
    </location>
</feature>
<dbReference type="InterPro" id="IPR041498">
    <property type="entry name" value="Big_6"/>
</dbReference>
<dbReference type="InterPro" id="IPR047589">
    <property type="entry name" value="DUF11_rpt"/>
</dbReference>
<proteinExistence type="inferred from homology"/>
<keyword evidence="3" id="KW-1133">Transmembrane helix</keyword>
<evidence type="ECO:0000256" key="1">
    <source>
        <dbReference type="ARBA" id="ARBA00010116"/>
    </source>
</evidence>
<evidence type="ECO:0000313" key="5">
    <source>
        <dbReference type="EMBL" id="TQM65909.1"/>
    </source>
</evidence>
<feature type="compositionally biased region" description="Polar residues" evidence="2">
    <location>
        <begin position="2575"/>
        <end position="2586"/>
    </location>
</feature>
<dbReference type="PROSITE" id="PS50194">
    <property type="entry name" value="FILAMIN_REPEAT"/>
    <property type="match status" value="2"/>
</dbReference>
<dbReference type="GO" id="GO:0005975">
    <property type="term" value="P:carbohydrate metabolic process"/>
    <property type="evidence" value="ECO:0007669"/>
    <property type="project" value="UniProtKB-ARBA"/>
</dbReference>
<dbReference type="PANTHER" id="PTHR39576">
    <property type="entry name" value="ATTACHING AND EFFACING PROTEIN HOMOLOG-RELATED-RELATED"/>
    <property type="match status" value="1"/>
</dbReference>
<feature type="domain" description="Big-1" evidence="4">
    <location>
        <begin position="847"/>
        <end position="943"/>
    </location>
</feature>
<dbReference type="InterPro" id="IPR017868">
    <property type="entry name" value="Filamin/ABP280_repeat-like"/>
</dbReference>
<dbReference type="InterPro" id="IPR008964">
    <property type="entry name" value="Invasin/intimin_cell_adhesion"/>
</dbReference>
<dbReference type="InterPro" id="IPR001434">
    <property type="entry name" value="OmcB-like_DUF11"/>
</dbReference>
<dbReference type="Proteomes" id="UP000318331">
    <property type="component" value="Unassembled WGS sequence"/>
</dbReference>
<dbReference type="PROSITE" id="PS51127">
    <property type="entry name" value="BIG1"/>
    <property type="match status" value="13"/>
</dbReference>
<protein>
    <submittedName>
        <fullName evidence="5">Ig-like protein group 1</fullName>
    </submittedName>
</protein>
<dbReference type="OrthoDB" id="8781117at2"/>
<keyword evidence="3" id="KW-0472">Membrane</keyword>
<dbReference type="SUPFAM" id="SSF49373">
    <property type="entry name" value="Invasin/intimin cell-adhesion fragments"/>
    <property type="match status" value="13"/>
</dbReference>
<feature type="domain" description="Big-1" evidence="4">
    <location>
        <begin position="435"/>
        <end position="526"/>
    </location>
</feature>
<evidence type="ECO:0000256" key="2">
    <source>
        <dbReference type="SAM" id="MobiDB-lite"/>
    </source>
</evidence>
<gene>
    <name evidence="5" type="ORF">FB466_0729</name>
</gene>
<dbReference type="EMBL" id="VFPN01000001">
    <property type="protein sequence ID" value="TQM65909.1"/>
    <property type="molecule type" value="Genomic_DNA"/>
</dbReference>
<dbReference type="GO" id="GO:0009279">
    <property type="term" value="C:cell outer membrane"/>
    <property type="evidence" value="ECO:0007669"/>
    <property type="project" value="TreeGrafter"/>
</dbReference>
<dbReference type="InterPro" id="IPR003344">
    <property type="entry name" value="Big_1_dom"/>
</dbReference>
<dbReference type="NCBIfam" id="NF033510">
    <property type="entry name" value="Ca_tandemer"/>
    <property type="match status" value="4"/>
</dbReference>
<feature type="domain" description="Big-1" evidence="4">
    <location>
        <begin position="642"/>
        <end position="738"/>
    </location>
</feature>
<dbReference type="Pfam" id="PF09134">
    <property type="entry name" value="Invasin_D3"/>
    <property type="match status" value="4"/>
</dbReference>
<keyword evidence="6" id="KW-1185">Reference proteome</keyword>
<dbReference type="SUPFAM" id="SSF51004">
    <property type="entry name" value="C-terminal (heme d1) domain of cytochrome cd1-nitrite reductase"/>
    <property type="match status" value="1"/>
</dbReference>
<keyword evidence="3" id="KW-0812">Transmembrane</keyword>
<comment type="caution">
    <text evidence="5">The sequence shown here is derived from an EMBL/GenBank/DDBJ whole genome shotgun (WGS) entry which is preliminary data.</text>
</comment>
<dbReference type="Pfam" id="PF02369">
    <property type="entry name" value="Big_1"/>
    <property type="match status" value="9"/>
</dbReference>
<comment type="similarity">
    <text evidence="1">Belongs to the intimin/invasin family.</text>
</comment>
<evidence type="ECO:0000256" key="3">
    <source>
        <dbReference type="SAM" id="Phobius"/>
    </source>
</evidence>
<dbReference type="NCBIfam" id="TIGR01451">
    <property type="entry name" value="B_ant_repeat"/>
    <property type="match status" value="1"/>
</dbReference>
<sequence length="2968" mass="293861">MRQFFVGRDRYRKKSGQRRVNTSRALSSLRRVLSSAGVGVVAGAVILGGMSLAPAPAQAAVANTVITSTKGPLNRIAMTDFFNTQVTSNAVSNAGAFWVNPSMSTFVSGNSGIVLAIDGTEYNLANGSTSTTSRVVTSGGAGTAMDPFWIQTQGTISSKGVVTVKLSYVEGDTFYRTDASFKNTRGNSSTARIGFYYDCFVGGDDAGHSLVQDGTVPVCRSADGKVNMAIMPTGKAYVAAGEANNGGVFSQKLTNLPNACIGASCGTATADNAMAVNFGLQTVPNNTTISNTHYINFDSRLNFSETEIGHTASATDVAYGDEFTYTVTAKNIGPANTTRNSVQFTLPSQVTYVSDNAGGAYDPTAGTWTLSSGLANGATASLTIRVRAAEVGTATSQVTSASSDNIAVSMCAPTNLAYCGPAQNVTVTQVVAPTAATLVAAPTQVIAAPSAQSNITLTTRATNGIQMLTGAATVALSSTLGTLSNVTNNNDGTYSATLTSNVVGTATVTGTVNGVSIPATATVDFIAGPPAAGTGLSTLNVSPGSRMADGSQSHTVTVTMTDAQGNLISGKASLLTLVAAPASGVTVGSFSQASPGVYTAAVTSTSAGVKSLTATYDKTGVNLTIGSGTATFVAGAPAGTGQSIISATTGNKIANNSDAHVLTATVKDANGNPVSGVAAQLSVPTRPAGVSVGSFTEGAAGVYTARVTSTVAAPSNLAVVFDAAGVNRALGSASVTFVAGPVSAATSTLTVSTGPKTAGEQSHTAQVTVTDAQGNPVSGQAVVFTSTATLSGSGTATSNASGSAIIQVSSLVAGEFSVSATIGGAATLNSPQKVTFVAGAVSLTAGKTRVSATTAQVEANGTATHTVTATVQDANGNPVPGATVTFTPAEAGLSSADNFTQVTGANGIVTLRLSSTTAGDFHVATAVNGTDIPAANGNPVTLTYRTGAPSSAQSSWTVTPDTAVVADGKNAFTATVTVMDANKNKVANAPVDFAVPAEVRITEAAPFTTDDSGQVTVHFTATAAGTYPVSAALGATRIGAEKQITFTAGSVFFGAGGTTLSATTGGQTANGSATHTASVLVVDQWGNPVKNADVVFRVEAPATAATATAVKTGANGRATVDVTSEKAGEFDVTATVNGTAVTEASPATVRFVAGAATASASTFSVTPNGTVTADGTDAFTAKVVVKDATGNPVSGSTVSFGLGAPLSGAVTAVTNASGEATTRVTSTTAGTFPVSASLGGAQVGADASLTFIAGGVFVGTGGTTLGVTTQSTTADGVADHTATVRVVDRHGNPVTGADVVFAVERPATASTPATVRTGADGIATVGVVSETAGSFDVTATVNGTAVTEGSPAAAVFIAGAATAGSSEFVVSPNDTVTANGTDAFTAKVTVKDAKGNPVSGQVVAFTFGSQLTGTTTVVSNSDGVAISRLTSQTSGSFPVSALLGENPVGAVKNIVFAADAPVAGGSDFAVTPGGVEADGLATHTATVTVRDVNGNPVPDVDVEFTVESPAEGSQTVRSDADGLAEVSVTSTMAGSFAVSASIGGDPVGSETVLFEAGAAHADHSSWVITPNGPVTADGSAAYTAVVTVLDAHNNPVPGATLTFSHPAEITATAGPYVTGTNGTVTVRLTSATAGTYPVTALLGGDTIGENAKLRFVAGAASATASTVGATPSIVQANGTAQSAVTVTLSDADGNRVTGGGDTVVISSDRGVVSETTDNGNGTYSATVTSLTGGAATVSYVVNGAPGIRTAPITFVATPASPILLPSNGGSVSGTAAPGTTVTVYDATGRPLGHADVRPDGTFTVATDTAVADGVTLTVIVADVHGFESAAIPLTVDAAAPAAASVAPSNGSVIYGTAEKFATVTVYGADGLPVGTTQAGADGKFLLSFDPVLVHEAQLTITVTDSAQNVSAPAALRINGSAVVAPGTDPSNGTRFTGSGAPGNTITVILPDGSELTTVVGEDGRWSSEVPAGTKLADGDAIRVIQENEAGTLSPPTTLSIDTVAPDSPVVNPSGGRTITGGPVVSGDIVTVVDEDGVLIPGTVVVDGEGVFTFTPVTPFTESETPRVIVTDPAGNPSVPVEVLVDTTAPDSPVVNPSGGRTITGGPVVSGDIVTVVDEDGVLIPGTVVVDGEGVFTFTPVTPFTESETPRVIVTDPAGNPSVPVEVLVDTTAPDSPVVNPSGGRTITGGPVVSGDIVTVVDEDGVLIPGTVVVDGEGVFTFTPVTPFTESDTPQVIITDPSGNSSVPVEVAVDTTAPVAPTVKPSDGYSITGGPLVSGDTVTVVDTDGTPVSGTCVITEDGTFRFTPTTPFTEADQPQVIITDPSGNSSEPVAVLVDMTVPENPVVRPSNGGTITGGPVASGDTVSIVDEWGRPIPGELVIDEDGTFTFTPETALTEDDSPQAFITDPAGNSSEPVAVVVDTTPPAATVVDPSNGGTITGGPLDPGETITVVDEKGAPVPGDLEIDQDGRFTFIPKTPFTEDDAPKVIVIDPSGNPSAPVDVLIDTTAPSAPTIDPSAGSTVTGSGEPGGTVTVTNPESGEVICTVPVGDDGRFECVLNPVLPGDTEVTVTVTDPSGNRSASVSITTDDEAPGEATVEPSNGQTITVRDVEGRASVTLIDAQGREIPTVVTRAEDGSFTVVPSTPLTETDVVFIVVTDPAGNASAGTRVATDTTPPTAPAVSPSNGQVVTGGILAVGDTVTVVDAEGNPVPGVLAVDTDGRFSFAPEVPLDTDARVTVVVTDAVGNSVRVAVVIDTEVPTAPKVKPTGGGTVTGSAEPGSTVTVTDAEGSVIGEATAGADGLFTVTLHPKQQEGSTVNISVTDPSGNVSGSVSVQVGLARVELQSDRLNPGSTQVAYGSGFQPGEVISGVLHSTPIDLGTQTADAEGNVVFTVLVPADIELGKHSVVLSGSFSGTSSATFEVAAVSIPELVVTGGTPVVAGAAALLLLSAGGLLLLARRRRLIAVVAE</sequence>
<feature type="domain" description="Big-1" evidence="4">
    <location>
        <begin position="1160"/>
        <end position="1252"/>
    </location>
</feature>
<dbReference type="Pfam" id="PF17936">
    <property type="entry name" value="Big_6"/>
    <property type="match status" value="8"/>
</dbReference>
<dbReference type="InterPro" id="IPR015217">
    <property type="entry name" value="Invasin_dom_3"/>
</dbReference>
<feature type="transmembrane region" description="Helical" evidence="3">
    <location>
        <begin position="2938"/>
        <end position="2957"/>
    </location>
</feature>
<feature type="domain" description="Big-1" evidence="4">
    <location>
        <begin position="1564"/>
        <end position="1656"/>
    </location>
</feature>
<feature type="region of interest" description="Disordered" evidence="2">
    <location>
        <begin position="2663"/>
        <end position="2684"/>
    </location>
</feature>
<reference evidence="5 6" key="1">
    <citation type="submission" date="2019-06" db="EMBL/GenBank/DDBJ databases">
        <title>Sequencing the genomes of 1000 actinobacteria strains.</title>
        <authorList>
            <person name="Klenk H.-P."/>
        </authorList>
    </citation>
    <scope>NUCLEOTIDE SEQUENCE [LARGE SCALE GENOMIC DNA]</scope>
    <source>
        <strain evidence="5 6">DSM 18031</strain>
    </source>
</reference>
<evidence type="ECO:0000259" key="4">
    <source>
        <dbReference type="PROSITE" id="PS51127"/>
    </source>
</evidence>
<feature type="domain" description="Big-1" evidence="4">
    <location>
        <begin position="1664"/>
        <end position="1755"/>
    </location>
</feature>
<dbReference type="InterPro" id="IPR011048">
    <property type="entry name" value="Haem_d1_sf"/>
</dbReference>
<dbReference type="PANTHER" id="PTHR39576:SF1">
    <property type="entry name" value="INVASIN"/>
    <property type="match status" value="1"/>
</dbReference>
<feature type="domain" description="Big-1" evidence="4">
    <location>
        <begin position="953"/>
        <end position="1047"/>
    </location>
</feature>
<feature type="domain" description="Big-1" evidence="4">
    <location>
        <begin position="1365"/>
        <end position="1457"/>
    </location>
</feature>
<feature type="domain" description="Big-1" evidence="4">
    <location>
        <begin position="536"/>
        <end position="633"/>
    </location>
</feature>
<feature type="domain" description="Big-1" evidence="4">
    <location>
        <begin position="746"/>
        <end position="837"/>
    </location>
</feature>
<accession>A0A543I5Q7</accession>
<organism evidence="5 6">
    <name type="scientific">Klugiella xanthotipulae</name>
    <dbReference type="NCBI Taxonomy" id="244735"/>
    <lineage>
        <taxon>Bacteria</taxon>
        <taxon>Bacillati</taxon>
        <taxon>Actinomycetota</taxon>
        <taxon>Actinomycetes</taxon>
        <taxon>Micrococcales</taxon>
        <taxon>Microbacteriaceae</taxon>
        <taxon>Klugiella</taxon>
    </lineage>
</organism>
<feature type="domain" description="Big-1" evidence="4">
    <location>
        <begin position="1262"/>
        <end position="1357"/>
    </location>
</feature>